<dbReference type="InterPro" id="IPR043917">
    <property type="entry name" value="DUF5753"/>
</dbReference>
<evidence type="ECO:0000313" key="2">
    <source>
        <dbReference type="EMBL" id="SDL91126.1"/>
    </source>
</evidence>
<dbReference type="GeneID" id="40828109"/>
<proteinExistence type="predicted"/>
<evidence type="ECO:0000313" key="3">
    <source>
        <dbReference type="Proteomes" id="UP000199063"/>
    </source>
</evidence>
<sequence length="177" mass="19534">MTRVVHSLQISTPGAGPHAVADLEPRALIGESHPPLDDETVEERVGARLRRQEALSRRSSTLFGFVLHEASLRTMVSGREAVIRRLQRPLEASELRNVSIQVLPMGRCSGLALAGSLVLLETPDHEHFAFTEGQTTSALYAQPAKISELSQRHDMIRRHALCVEDSAEFIRKVAAEL</sequence>
<name>A0A1G9NWZ5_9ACTN</name>
<dbReference type="STRING" id="1196353.SAMN05444921_102159"/>
<feature type="domain" description="DUF5753" evidence="1">
    <location>
        <begin position="26"/>
        <end position="172"/>
    </location>
</feature>
<dbReference type="EMBL" id="FNHI01000002">
    <property type="protein sequence ID" value="SDL91126.1"/>
    <property type="molecule type" value="Genomic_DNA"/>
</dbReference>
<dbReference type="AlphaFoldDB" id="A0A1G9NWZ5"/>
<dbReference type="Pfam" id="PF19054">
    <property type="entry name" value="DUF5753"/>
    <property type="match status" value="1"/>
</dbReference>
<organism evidence="2 3">
    <name type="scientific">Streptomyces wuyuanensis</name>
    <dbReference type="NCBI Taxonomy" id="1196353"/>
    <lineage>
        <taxon>Bacteria</taxon>
        <taxon>Bacillati</taxon>
        <taxon>Actinomycetota</taxon>
        <taxon>Actinomycetes</taxon>
        <taxon>Kitasatosporales</taxon>
        <taxon>Streptomycetaceae</taxon>
        <taxon>Streptomyces</taxon>
    </lineage>
</organism>
<evidence type="ECO:0000259" key="1">
    <source>
        <dbReference type="Pfam" id="PF19054"/>
    </source>
</evidence>
<dbReference type="Proteomes" id="UP000199063">
    <property type="component" value="Unassembled WGS sequence"/>
</dbReference>
<accession>A0A1G9NWZ5</accession>
<reference evidence="3" key="1">
    <citation type="submission" date="2016-10" db="EMBL/GenBank/DDBJ databases">
        <authorList>
            <person name="Varghese N."/>
            <person name="Submissions S."/>
        </authorList>
    </citation>
    <scope>NUCLEOTIDE SEQUENCE [LARGE SCALE GENOMIC DNA]</scope>
    <source>
        <strain evidence="3">CGMCC 4.7042</strain>
    </source>
</reference>
<keyword evidence="3" id="KW-1185">Reference proteome</keyword>
<gene>
    <name evidence="2" type="ORF">SAMN05444921_102159</name>
</gene>
<protein>
    <recommendedName>
        <fullName evidence="1">DUF5753 domain-containing protein</fullName>
    </recommendedName>
</protein>
<dbReference type="RefSeq" id="WP_244291821.1">
    <property type="nucleotide sequence ID" value="NZ_FNHI01000002.1"/>
</dbReference>